<feature type="chain" id="PRO_5012972430" evidence="2">
    <location>
        <begin position="16"/>
        <end position="811"/>
    </location>
</feature>
<feature type="compositionally biased region" description="Acidic residues" evidence="1">
    <location>
        <begin position="378"/>
        <end position="409"/>
    </location>
</feature>
<proteinExistence type="predicted"/>
<name>A0A1A8YJA4_PLAOA</name>
<feature type="compositionally biased region" description="Basic and acidic residues" evidence="1">
    <location>
        <begin position="445"/>
        <end position="460"/>
    </location>
</feature>
<sequence length="811" mass="92533">MHPVFFLLLALSANGLLRNKGLTNSVDYTSDCVEKDKAKGGDNSYGEMFVPEKNNVDLFYNTYDDEKYLSDFHDIVELPKGEGYDKSFLQNCTINSCVMLESKEGDIVEQREGKDMTNMMIETGHMKEAKETEVAKEAEVAKETKETEVVKKANETEEAKETGKGDTSKVKENEKKNEGGMINSIHGNDDKNDHGEGSNGLEENKKNETAQNQKREENEKDEQKKMEEIKSINEMNEGESKTAGKGEEGDDGEMEEYEEKEDAEDDFEEEEEGEELDEEEDEKKGKKKKGEEKGGGEGKEVGEGKSKEEGGVKKDDFEKGKEKSEDKKDDFEKGKEKSEDKKENVEKSKDNGADKDSDKKDMEENAARKKEKNGEGVEEKEEEEMENEAEEEEEEGEMNEIEDEEESEEKGEGLNGNKSGGSSGKGENDGKKKNEEIVGEFVEETSSHGKIDTTKADIKTGKVNNDSVKSEGEHKHIQNVEEKKVVPLKRGDEFDGATAPPTVPLKKRQVKERVEESSKKRDKKYESHMFTLDKKMHRKLTSIDGILRGLNEKLNRHKDLKNRELRLKFETMGRIKEHKIYSDLIQKSIEILTLRLMKINEDLKKLKDSSDVALQKYINENGYGLRKFSDLTNYDKAEEEMIINRNRERGKDKMGKLYCPMDCNRDSCFNRPVHPTQCYKFEQRGSEINKICEPFIDGYNLHECLQLLVVHKGSQCSPSSIEKNLMESSEILSEPVSMKLLHNEILFENIKIIMPGEYNLCIAQFYQQPEKEEMLANNASNKNKKKRKNDIKIMGIDTIGTLYVLPLPMKK</sequence>
<reference evidence="4" key="1">
    <citation type="submission" date="2016-05" db="EMBL/GenBank/DDBJ databases">
        <authorList>
            <person name="Naeem Raeece"/>
        </authorList>
    </citation>
    <scope>NUCLEOTIDE SEQUENCE [LARGE SCALE GENOMIC DNA]</scope>
</reference>
<dbReference type="Proteomes" id="UP000078555">
    <property type="component" value="Unassembled WGS sequence"/>
</dbReference>
<feature type="compositionally biased region" description="Basic and acidic residues" evidence="1">
    <location>
        <begin position="289"/>
        <end position="377"/>
    </location>
</feature>
<feature type="compositionally biased region" description="Acidic residues" evidence="1">
    <location>
        <begin position="248"/>
        <end position="281"/>
    </location>
</feature>
<keyword evidence="4" id="KW-1185">Reference proteome</keyword>
<evidence type="ECO:0000256" key="1">
    <source>
        <dbReference type="SAM" id="MobiDB-lite"/>
    </source>
</evidence>
<feature type="compositionally biased region" description="Basic and acidic residues" evidence="1">
    <location>
        <begin position="187"/>
        <end position="231"/>
    </location>
</feature>
<gene>
    <name evidence="3" type="ORF">POVWA1_007960</name>
</gene>
<evidence type="ECO:0000313" key="3">
    <source>
        <dbReference type="EMBL" id="SBT31610.1"/>
    </source>
</evidence>
<feature type="compositionally biased region" description="Basic and acidic residues" evidence="1">
    <location>
        <begin position="130"/>
        <end position="178"/>
    </location>
</feature>
<dbReference type="EMBL" id="FLRD01000023">
    <property type="protein sequence ID" value="SBT31610.1"/>
    <property type="molecule type" value="Genomic_DNA"/>
</dbReference>
<evidence type="ECO:0000313" key="4">
    <source>
        <dbReference type="Proteomes" id="UP000078555"/>
    </source>
</evidence>
<feature type="signal peptide" evidence="2">
    <location>
        <begin position="1"/>
        <end position="15"/>
    </location>
</feature>
<feature type="region of interest" description="Disordered" evidence="1">
    <location>
        <begin position="130"/>
        <end position="476"/>
    </location>
</feature>
<feature type="compositionally biased region" description="Basic and acidic residues" evidence="1">
    <location>
        <begin position="426"/>
        <end position="436"/>
    </location>
</feature>
<evidence type="ECO:0000256" key="2">
    <source>
        <dbReference type="SAM" id="SignalP"/>
    </source>
</evidence>
<keyword evidence="2" id="KW-0732">Signal</keyword>
<protein>
    <submittedName>
        <fullName evidence="3">Rhoptry neck protein 6, putative</fullName>
    </submittedName>
</protein>
<feature type="compositionally biased region" description="Basic and acidic residues" evidence="1">
    <location>
        <begin position="238"/>
        <end position="247"/>
    </location>
</feature>
<dbReference type="AlphaFoldDB" id="A0A1A8YJA4"/>
<organism evidence="3 4">
    <name type="scientific">Plasmodium ovale wallikeri</name>
    <dbReference type="NCBI Taxonomy" id="864142"/>
    <lineage>
        <taxon>Eukaryota</taxon>
        <taxon>Sar</taxon>
        <taxon>Alveolata</taxon>
        <taxon>Apicomplexa</taxon>
        <taxon>Aconoidasida</taxon>
        <taxon>Haemosporida</taxon>
        <taxon>Plasmodiidae</taxon>
        <taxon>Plasmodium</taxon>
        <taxon>Plasmodium (Plasmodium)</taxon>
    </lineage>
</organism>
<accession>A0A1A8YJA4</accession>